<feature type="domain" description="HAMP" evidence="4">
    <location>
        <begin position="430"/>
        <end position="469"/>
    </location>
</feature>
<dbReference type="PROSITE" id="PS50885">
    <property type="entry name" value="HAMP"/>
    <property type="match status" value="4"/>
</dbReference>
<dbReference type="Pfam" id="PF00672">
    <property type="entry name" value="HAMP"/>
    <property type="match status" value="3"/>
</dbReference>
<protein>
    <recommendedName>
        <fullName evidence="4">HAMP domain-containing protein</fullName>
    </recommendedName>
</protein>
<keyword evidence="6" id="KW-1185">Reference proteome</keyword>
<keyword evidence="1" id="KW-0597">Phosphoprotein</keyword>
<evidence type="ECO:0000256" key="3">
    <source>
        <dbReference type="SAM" id="MobiDB-lite"/>
    </source>
</evidence>
<dbReference type="SUPFAM" id="SSF58104">
    <property type="entry name" value="Methyl-accepting chemotaxis protein (MCP) signaling domain"/>
    <property type="match status" value="2"/>
</dbReference>
<dbReference type="PANTHER" id="PTHR45339">
    <property type="entry name" value="HYBRID SIGNAL TRANSDUCTION HISTIDINE KINASE J"/>
    <property type="match status" value="1"/>
</dbReference>
<evidence type="ECO:0000313" key="6">
    <source>
        <dbReference type="Proteomes" id="UP000322225"/>
    </source>
</evidence>
<reference evidence="5" key="2">
    <citation type="submission" date="2024-01" db="EMBL/GenBank/DDBJ databases">
        <title>Comparative genomics of Cryptococcus and Kwoniella reveals pathogenesis evolution and contrasting modes of karyotype evolution via chromosome fusion or intercentromeric recombination.</title>
        <authorList>
            <person name="Coelho M.A."/>
            <person name="David-Palma M."/>
            <person name="Shea T."/>
            <person name="Bowers K."/>
            <person name="McGinley-Smith S."/>
            <person name="Mohammad A.W."/>
            <person name="Gnirke A."/>
            <person name="Yurkov A.M."/>
            <person name="Nowrousian M."/>
            <person name="Sun S."/>
            <person name="Cuomo C.A."/>
            <person name="Heitman J."/>
        </authorList>
    </citation>
    <scope>NUCLEOTIDE SEQUENCE</scope>
    <source>
        <strain evidence="5">CBS 12478</strain>
    </source>
</reference>
<evidence type="ECO:0000256" key="1">
    <source>
        <dbReference type="ARBA" id="ARBA00022553"/>
    </source>
</evidence>
<dbReference type="GeneID" id="43592433"/>
<evidence type="ECO:0000259" key="4">
    <source>
        <dbReference type="PROSITE" id="PS50885"/>
    </source>
</evidence>
<dbReference type="KEGG" id="ksn:43592433"/>
<sequence>MSRVDSPSPVLAPEGSTDFQAHVLSLLSLISEHPSPAYPFPLKGAEPNGGLPTYSGEKSSAEEAIERAIVALGQRVWTAERTKPPQGPTDLLTPEWTPPINDPTPVCPTCTRPISQTVPISQQLYSHPLSQSLSTPPAQFRQMASSSGHSPHSILTTSSGASVLTGGPGAASWSVGDSGMSAEKELELLKAQVQDIARVCKAVATGDLTQKIIVPVEGQAMTELKNIINAMVDRLQTFAVEVERVSLEVGTEGKLGGQAVVPNVEGTWKTLTAVVNKLAANLTNQVRSIAKVTKAVAMGDLSETIDVEASGEIAELKTTVNGMVMSLRTLADEVSRVSLEVGSQGKLGGQANVPDVEGVWKDLTVNVRSIGSVTTAVARTVNSMIRQLTIFANEVTRVALEVGTHGQLGGQAVVPGVEGVWDDLTTNVNTKSVARGDLTKTVSADVQGEILDLKITVNDMVAQLTVFAAEVTRVSLEVGTEGKLGGQADVPNVEGTWKVLTDNVNLMALNLTTQVRSVAEVFSSEVTRVAREVGTDGRLGGQARVPGVAGTWKDLTDCVNIMAANLTEQTAVARGDLTQKVVGVKVSGEILDLVNTINNMIDQLAIFAAEVTRVAREVGTEGKLGVQAEVENIEGTWQEIT</sequence>
<dbReference type="AlphaFoldDB" id="A0AAJ8LHD8"/>
<dbReference type="FunFam" id="1.20.120.1530:FF:000003">
    <property type="entry name" value="Atypical/HisK protein kinase"/>
    <property type="match status" value="1"/>
</dbReference>
<name>A0AAJ8LHD8_9TREE</name>
<dbReference type="GO" id="GO:0016020">
    <property type="term" value="C:membrane"/>
    <property type="evidence" value="ECO:0007669"/>
    <property type="project" value="InterPro"/>
</dbReference>
<dbReference type="RefSeq" id="XP_065823204.1">
    <property type="nucleotide sequence ID" value="XM_065967132.1"/>
</dbReference>
<evidence type="ECO:0000256" key="2">
    <source>
        <dbReference type="ARBA" id="ARBA00023012"/>
    </source>
</evidence>
<reference evidence="5" key="1">
    <citation type="submission" date="2017-08" db="EMBL/GenBank/DDBJ databases">
        <authorList>
            <person name="Cuomo C."/>
            <person name="Billmyre B."/>
            <person name="Heitman J."/>
        </authorList>
    </citation>
    <scope>NUCLEOTIDE SEQUENCE</scope>
    <source>
        <strain evidence="5">CBS 12478</strain>
    </source>
</reference>
<dbReference type="Proteomes" id="UP000322225">
    <property type="component" value="Chromosome 4"/>
</dbReference>
<feature type="region of interest" description="Disordered" evidence="3">
    <location>
        <begin position="131"/>
        <end position="161"/>
    </location>
</feature>
<dbReference type="EMBL" id="CP144054">
    <property type="protein sequence ID" value="WWD17869.1"/>
    <property type="molecule type" value="Genomic_DNA"/>
</dbReference>
<dbReference type="InterPro" id="IPR003660">
    <property type="entry name" value="HAMP_dom"/>
</dbReference>
<dbReference type="CDD" id="cd06225">
    <property type="entry name" value="HAMP"/>
    <property type="match status" value="3"/>
</dbReference>
<accession>A0AAJ8LHD8</accession>
<dbReference type="Gene3D" id="1.20.120.1530">
    <property type="match status" value="3"/>
</dbReference>
<feature type="domain" description="HAMP" evidence="4">
    <location>
        <begin position="187"/>
        <end position="240"/>
    </location>
</feature>
<dbReference type="PANTHER" id="PTHR45339:SF1">
    <property type="entry name" value="HYBRID SIGNAL TRANSDUCTION HISTIDINE KINASE J"/>
    <property type="match status" value="1"/>
</dbReference>
<gene>
    <name evidence="5" type="ORF">CI109_102313</name>
</gene>
<dbReference type="GO" id="GO:0000160">
    <property type="term" value="P:phosphorelay signal transduction system"/>
    <property type="evidence" value="ECO:0007669"/>
    <property type="project" value="UniProtKB-KW"/>
</dbReference>
<feature type="domain" description="HAMP" evidence="4">
    <location>
        <begin position="280"/>
        <end position="332"/>
    </location>
</feature>
<dbReference type="SMART" id="SM00304">
    <property type="entry name" value="HAMP"/>
    <property type="match status" value="4"/>
</dbReference>
<evidence type="ECO:0000313" key="5">
    <source>
        <dbReference type="EMBL" id="WWD17869.1"/>
    </source>
</evidence>
<organism evidence="5 6">
    <name type="scientific">Kwoniella shandongensis</name>
    <dbReference type="NCBI Taxonomy" id="1734106"/>
    <lineage>
        <taxon>Eukaryota</taxon>
        <taxon>Fungi</taxon>
        <taxon>Dikarya</taxon>
        <taxon>Basidiomycota</taxon>
        <taxon>Agaricomycotina</taxon>
        <taxon>Tremellomycetes</taxon>
        <taxon>Tremellales</taxon>
        <taxon>Cryptococcaceae</taxon>
        <taxon>Kwoniella</taxon>
    </lineage>
</organism>
<proteinExistence type="predicted"/>
<keyword evidence="2" id="KW-0902">Two-component regulatory system</keyword>
<feature type="domain" description="HAMP" evidence="4">
    <location>
        <begin position="570"/>
        <end position="609"/>
    </location>
</feature>